<protein>
    <submittedName>
        <fullName evidence="1">Uncharacterized protein</fullName>
    </submittedName>
</protein>
<sequence>MLWLIIILIVLVVLVVGGIIARNRQLASTRPAFERALAQVERDLVAAAASDRGWDRALLEAAARRIVHERFGSEPEQLTLVEVIDKPGTDADQAVFDARVGTARERVVLGRSGGEWVAA</sequence>
<dbReference type="RefSeq" id="WP_121252235.1">
    <property type="nucleotide sequence ID" value="NZ_RBIL01000001.1"/>
</dbReference>
<evidence type="ECO:0000313" key="2">
    <source>
        <dbReference type="Proteomes" id="UP000278962"/>
    </source>
</evidence>
<dbReference type="OrthoDB" id="5244585at2"/>
<keyword evidence="2" id="KW-1185">Reference proteome</keyword>
<gene>
    <name evidence="1" type="ORF">C8N24_3667</name>
</gene>
<dbReference type="EMBL" id="RBIL01000001">
    <property type="protein sequence ID" value="RKQ93794.1"/>
    <property type="molecule type" value="Genomic_DNA"/>
</dbReference>
<reference evidence="1 2" key="1">
    <citation type="submission" date="2018-10" db="EMBL/GenBank/DDBJ databases">
        <title>Genomic Encyclopedia of Archaeal and Bacterial Type Strains, Phase II (KMG-II): from individual species to whole genera.</title>
        <authorList>
            <person name="Goeker M."/>
        </authorList>
    </citation>
    <scope>NUCLEOTIDE SEQUENCE [LARGE SCALE GENOMIC DNA]</scope>
    <source>
        <strain evidence="1 2">DSM 14954</strain>
    </source>
</reference>
<proteinExistence type="predicted"/>
<dbReference type="AlphaFoldDB" id="A0A660LK25"/>
<evidence type="ECO:0000313" key="1">
    <source>
        <dbReference type="EMBL" id="RKQ93794.1"/>
    </source>
</evidence>
<comment type="caution">
    <text evidence="1">The sequence shown here is derived from an EMBL/GenBank/DDBJ whole genome shotgun (WGS) entry which is preliminary data.</text>
</comment>
<dbReference type="Proteomes" id="UP000278962">
    <property type="component" value="Unassembled WGS sequence"/>
</dbReference>
<name>A0A660LK25_9ACTN</name>
<organism evidence="1 2">
    <name type="scientific">Solirubrobacter pauli</name>
    <dbReference type="NCBI Taxonomy" id="166793"/>
    <lineage>
        <taxon>Bacteria</taxon>
        <taxon>Bacillati</taxon>
        <taxon>Actinomycetota</taxon>
        <taxon>Thermoleophilia</taxon>
        <taxon>Solirubrobacterales</taxon>
        <taxon>Solirubrobacteraceae</taxon>
        <taxon>Solirubrobacter</taxon>
    </lineage>
</organism>
<accession>A0A660LK25</accession>